<comment type="subcellular location">
    <subcellularLocation>
        <location evidence="1">Membrane</location>
    </subcellularLocation>
</comment>
<dbReference type="EMBL" id="CAJOAX010017608">
    <property type="protein sequence ID" value="CAF4174661.1"/>
    <property type="molecule type" value="Genomic_DNA"/>
</dbReference>
<protein>
    <recommendedName>
        <fullName evidence="7">Cadherin domain-containing protein</fullName>
    </recommendedName>
</protein>
<name>A0A819ZHV0_9BILA</name>
<keyword evidence="3" id="KW-0106">Calcium</keyword>
<dbReference type="PANTHER" id="PTHR24027:SF438">
    <property type="entry name" value="CADHERIN 23"/>
    <property type="match status" value="1"/>
</dbReference>
<evidence type="ECO:0000313" key="6">
    <source>
        <dbReference type="Proteomes" id="UP000663823"/>
    </source>
</evidence>
<dbReference type="GO" id="GO:0005509">
    <property type="term" value="F:calcium ion binding"/>
    <property type="evidence" value="ECO:0007669"/>
    <property type="project" value="InterPro"/>
</dbReference>
<dbReference type="SUPFAM" id="SSF49313">
    <property type="entry name" value="Cadherin-like"/>
    <property type="match status" value="1"/>
</dbReference>
<evidence type="ECO:0000256" key="3">
    <source>
        <dbReference type="ARBA" id="ARBA00022837"/>
    </source>
</evidence>
<evidence type="ECO:0000256" key="1">
    <source>
        <dbReference type="ARBA" id="ARBA00004370"/>
    </source>
</evidence>
<dbReference type="AlphaFoldDB" id="A0A819ZHV0"/>
<proteinExistence type="predicted"/>
<dbReference type="InterPro" id="IPR002126">
    <property type="entry name" value="Cadherin-like_dom"/>
</dbReference>
<dbReference type="Proteomes" id="UP000663823">
    <property type="component" value="Unassembled WGS sequence"/>
</dbReference>
<dbReference type="Gene3D" id="2.60.40.60">
    <property type="entry name" value="Cadherins"/>
    <property type="match status" value="1"/>
</dbReference>
<dbReference type="GO" id="GO:0007156">
    <property type="term" value="P:homophilic cell adhesion via plasma membrane adhesion molecules"/>
    <property type="evidence" value="ECO:0007669"/>
    <property type="project" value="InterPro"/>
</dbReference>
<reference evidence="5" key="1">
    <citation type="submission" date="2021-02" db="EMBL/GenBank/DDBJ databases">
        <authorList>
            <person name="Nowell W R."/>
        </authorList>
    </citation>
    <scope>NUCLEOTIDE SEQUENCE</scope>
</reference>
<evidence type="ECO:0000256" key="2">
    <source>
        <dbReference type="ARBA" id="ARBA00022737"/>
    </source>
</evidence>
<dbReference type="GO" id="GO:0008013">
    <property type="term" value="F:beta-catenin binding"/>
    <property type="evidence" value="ECO:0007669"/>
    <property type="project" value="TreeGrafter"/>
</dbReference>
<dbReference type="PRINTS" id="PR00205">
    <property type="entry name" value="CADHERIN"/>
</dbReference>
<comment type="caution">
    <text evidence="5">The sequence shown here is derived from an EMBL/GenBank/DDBJ whole genome shotgun (WGS) entry which is preliminary data.</text>
</comment>
<evidence type="ECO:0008006" key="7">
    <source>
        <dbReference type="Google" id="ProtNLM"/>
    </source>
</evidence>
<accession>A0A819ZHV0</accession>
<feature type="non-terminal residue" evidence="5">
    <location>
        <position position="402"/>
    </location>
</feature>
<dbReference type="GO" id="GO:0016477">
    <property type="term" value="P:cell migration"/>
    <property type="evidence" value="ECO:0007669"/>
    <property type="project" value="TreeGrafter"/>
</dbReference>
<dbReference type="InterPro" id="IPR039808">
    <property type="entry name" value="Cadherin"/>
</dbReference>
<dbReference type="GO" id="GO:0016342">
    <property type="term" value="C:catenin complex"/>
    <property type="evidence" value="ECO:0007669"/>
    <property type="project" value="TreeGrafter"/>
</dbReference>
<sequence length="402" mass="47220">IDKQKGFVQLSSIIHNNNNNNNNNNRRLKSDYLLTINALDNQYKLSVNCYLKIHFIRRHQLIPKFLSSSIYNIDLPEIQYHSGRIRQRLFQIIALLDNHVYDKKLEVRYRFVDSNQHFIINRQTGYIAAKQPLNPYTIYEFQVQAFTVAHQDDILSDGNENDHDDENSYQGKWRIVSPRKILPIKIRILPMISLNKSLLSTIDSTINIDLLKTTEVGTTILHLGLNNRYNNTQWFIMIGHIRYTRYFHVDFQTGHLILIRPIEELIHQINLIELRINVTNDWINMNTIKVIIRIINNQIPIIEFSQTDYYSSISKNIPIGAEIARLTIENPSDDCIYSIDSVEKIKSYDLFRINTYTGSITVSNSLVNSQNHKHLLKIIYRCEHNYHIAHTNLHINILDEKN</sequence>
<dbReference type="PANTHER" id="PTHR24027">
    <property type="entry name" value="CADHERIN-23"/>
    <property type="match status" value="1"/>
</dbReference>
<keyword evidence="2" id="KW-0677">Repeat</keyword>
<evidence type="ECO:0000313" key="5">
    <source>
        <dbReference type="EMBL" id="CAF4174661.1"/>
    </source>
</evidence>
<dbReference type="CDD" id="cd11304">
    <property type="entry name" value="Cadherin_repeat"/>
    <property type="match status" value="2"/>
</dbReference>
<gene>
    <name evidence="5" type="ORF">OTI717_LOCUS37377</name>
</gene>
<dbReference type="GO" id="GO:0045296">
    <property type="term" value="F:cadherin binding"/>
    <property type="evidence" value="ECO:0007669"/>
    <property type="project" value="TreeGrafter"/>
</dbReference>
<keyword evidence="4" id="KW-0472">Membrane</keyword>
<organism evidence="5 6">
    <name type="scientific">Rotaria sordida</name>
    <dbReference type="NCBI Taxonomy" id="392033"/>
    <lineage>
        <taxon>Eukaryota</taxon>
        <taxon>Metazoa</taxon>
        <taxon>Spiralia</taxon>
        <taxon>Gnathifera</taxon>
        <taxon>Rotifera</taxon>
        <taxon>Eurotatoria</taxon>
        <taxon>Bdelloidea</taxon>
        <taxon>Philodinida</taxon>
        <taxon>Philodinidae</taxon>
        <taxon>Rotaria</taxon>
    </lineage>
</organism>
<dbReference type="InterPro" id="IPR015919">
    <property type="entry name" value="Cadherin-like_sf"/>
</dbReference>
<evidence type="ECO:0000256" key="4">
    <source>
        <dbReference type="ARBA" id="ARBA00023136"/>
    </source>
</evidence>